<evidence type="ECO:0000259" key="3">
    <source>
        <dbReference type="Pfam" id="PF13439"/>
    </source>
</evidence>
<dbReference type="PANTHER" id="PTHR46401">
    <property type="entry name" value="GLYCOSYLTRANSFERASE WBBK-RELATED"/>
    <property type="match status" value="1"/>
</dbReference>
<dbReference type="EMBL" id="CP053085">
    <property type="protein sequence ID" value="QJR37331.1"/>
    <property type="molecule type" value="Genomic_DNA"/>
</dbReference>
<feature type="domain" description="Glycosyltransferase subfamily 4-like N-terminal" evidence="3">
    <location>
        <begin position="15"/>
        <end position="183"/>
    </location>
</feature>
<proteinExistence type="predicted"/>
<sequence>MKIGIDACTWVNRRGYGRFTRGLVQAMVNACPQHDFTLVVDSTMARDASFPARTHLHVVQTSERQATAASADGSRRPADLLRMGRAIGALDVDVFLFPTSFSYVPVFGRTPVVTVFHDATAEMHPALIFPRAVPRLLWTIKSHLARRQSRRIVTVSENARAQIAHVFGMPVGEIDVVSEGADPIFQPVSDSAAEATNVRAQYGLPSEGALLLYVGGLSPHKNIDGLLRAVAALPPSLSPWHLAIVGDVANDTFLTCAHALQAQARAPGLAGRVTFTGFVPDDQLAALYRASTVLVLPSFSEGFGLPVLEAMACGVPVAVSNRFSLPEIVGDAGVLFDPDSAPDMTQALSRVLGNEDLRAMMRAKGLQRADAYSWRRGAERMAQLLERVVAPSGAAA</sequence>
<dbReference type="PANTHER" id="PTHR46401:SF2">
    <property type="entry name" value="GLYCOSYLTRANSFERASE WBBK-RELATED"/>
    <property type="match status" value="1"/>
</dbReference>
<keyword evidence="1 4" id="KW-0808">Transferase</keyword>
<keyword evidence="5" id="KW-1185">Reference proteome</keyword>
<dbReference type="Gene3D" id="3.40.50.2000">
    <property type="entry name" value="Glycogen Phosphorylase B"/>
    <property type="match status" value="2"/>
</dbReference>
<dbReference type="GO" id="GO:0016757">
    <property type="term" value="F:glycosyltransferase activity"/>
    <property type="evidence" value="ECO:0007669"/>
    <property type="project" value="InterPro"/>
</dbReference>
<dbReference type="SUPFAM" id="SSF53756">
    <property type="entry name" value="UDP-Glycosyltransferase/glycogen phosphorylase"/>
    <property type="match status" value="1"/>
</dbReference>
<dbReference type="KEGG" id="ggr:HKW67_18355"/>
<evidence type="ECO:0000259" key="2">
    <source>
        <dbReference type="Pfam" id="PF00534"/>
    </source>
</evidence>
<dbReference type="Proteomes" id="UP000500938">
    <property type="component" value="Chromosome"/>
</dbReference>
<protein>
    <submittedName>
        <fullName evidence="4">Glycosyltransferase family 4 protein</fullName>
    </submittedName>
</protein>
<dbReference type="RefSeq" id="WP_171226765.1">
    <property type="nucleotide sequence ID" value="NZ_CP053085.1"/>
</dbReference>
<reference evidence="4 5" key="1">
    <citation type="submission" date="2020-05" db="EMBL/GenBank/DDBJ databases">
        <title>Complete genome sequence of Gemmatimonas greenlandica TET16.</title>
        <authorList>
            <person name="Zeng Y."/>
        </authorList>
    </citation>
    <scope>NUCLEOTIDE SEQUENCE [LARGE SCALE GENOMIC DNA]</scope>
    <source>
        <strain evidence="4 5">TET16</strain>
    </source>
</reference>
<accession>A0A6M4IYK7</accession>
<evidence type="ECO:0000256" key="1">
    <source>
        <dbReference type="ARBA" id="ARBA00022679"/>
    </source>
</evidence>
<dbReference type="InterPro" id="IPR028098">
    <property type="entry name" value="Glyco_trans_4-like_N"/>
</dbReference>
<dbReference type="GO" id="GO:0009103">
    <property type="term" value="P:lipopolysaccharide biosynthetic process"/>
    <property type="evidence" value="ECO:0007669"/>
    <property type="project" value="TreeGrafter"/>
</dbReference>
<evidence type="ECO:0000313" key="4">
    <source>
        <dbReference type="EMBL" id="QJR37331.1"/>
    </source>
</evidence>
<dbReference type="Pfam" id="PF13439">
    <property type="entry name" value="Glyco_transf_4"/>
    <property type="match status" value="1"/>
</dbReference>
<dbReference type="AlphaFoldDB" id="A0A6M4IYK7"/>
<name>A0A6M4IYK7_9BACT</name>
<dbReference type="CDD" id="cd03809">
    <property type="entry name" value="GT4_MtfB-like"/>
    <property type="match status" value="1"/>
</dbReference>
<gene>
    <name evidence="4" type="ORF">HKW67_18355</name>
</gene>
<dbReference type="Pfam" id="PF00534">
    <property type="entry name" value="Glycos_transf_1"/>
    <property type="match status" value="1"/>
</dbReference>
<organism evidence="4 5">
    <name type="scientific">Gemmatimonas groenlandica</name>
    <dbReference type="NCBI Taxonomy" id="2732249"/>
    <lineage>
        <taxon>Bacteria</taxon>
        <taxon>Pseudomonadati</taxon>
        <taxon>Gemmatimonadota</taxon>
        <taxon>Gemmatimonadia</taxon>
        <taxon>Gemmatimonadales</taxon>
        <taxon>Gemmatimonadaceae</taxon>
        <taxon>Gemmatimonas</taxon>
    </lineage>
</organism>
<feature type="domain" description="Glycosyl transferase family 1" evidence="2">
    <location>
        <begin position="197"/>
        <end position="365"/>
    </location>
</feature>
<dbReference type="InterPro" id="IPR001296">
    <property type="entry name" value="Glyco_trans_1"/>
</dbReference>
<evidence type="ECO:0000313" key="5">
    <source>
        <dbReference type="Proteomes" id="UP000500938"/>
    </source>
</evidence>